<accession>A0A4U5M6H1</accession>
<dbReference type="OrthoDB" id="5869703at2759"/>
<dbReference type="EMBL" id="AZBU02000009">
    <property type="protein sequence ID" value="TKR64444.1"/>
    <property type="molecule type" value="Genomic_DNA"/>
</dbReference>
<gene>
    <name evidence="1" type="ORF">L596_024971</name>
</gene>
<evidence type="ECO:0008006" key="3">
    <source>
        <dbReference type="Google" id="ProtNLM"/>
    </source>
</evidence>
<proteinExistence type="predicted"/>
<sequence length="113" mass="12947">MLETMKMTIPSFLPTSVSIDFEKAVVNAFTAAFPGIRVEGCLFHLSEDMRKHLRDFNTRYKNDPEFALAARKIVAIAFLPPDRIVDGIDHLDRTLPDELDRASSWFEDTYIEP</sequence>
<protein>
    <recommendedName>
        <fullName evidence="3">MULE transposase domain-containing protein</fullName>
    </recommendedName>
</protein>
<dbReference type="AlphaFoldDB" id="A0A4U5M6H1"/>
<name>A0A4U5M6H1_STECR</name>
<evidence type="ECO:0000313" key="2">
    <source>
        <dbReference type="Proteomes" id="UP000298663"/>
    </source>
</evidence>
<keyword evidence="2" id="KW-1185">Reference proteome</keyword>
<evidence type="ECO:0000313" key="1">
    <source>
        <dbReference type="EMBL" id="TKR64444.1"/>
    </source>
</evidence>
<reference evidence="1 2" key="2">
    <citation type="journal article" date="2019" name="G3 (Bethesda)">
        <title>Hybrid Assembly of the Genome of the Entomopathogenic Nematode Steinernema carpocapsae Identifies the X-Chromosome.</title>
        <authorList>
            <person name="Serra L."/>
            <person name="Macchietto M."/>
            <person name="Macias-Munoz A."/>
            <person name="McGill C.J."/>
            <person name="Rodriguez I.M."/>
            <person name="Rodriguez B."/>
            <person name="Murad R."/>
            <person name="Mortazavi A."/>
        </authorList>
    </citation>
    <scope>NUCLEOTIDE SEQUENCE [LARGE SCALE GENOMIC DNA]</scope>
    <source>
        <strain evidence="1 2">ALL</strain>
    </source>
</reference>
<comment type="caution">
    <text evidence="1">The sequence shown here is derived from an EMBL/GenBank/DDBJ whole genome shotgun (WGS) entry which is preliminary data.</text>
</comment>
<organism evidence="1 2">
    <name type="scientific">Steinernema carpocapsae</name>
    <name type="common">Entomopathogenic nematode</name>
    <dbReference type="NCBI Taxonomy" id="34508"/>
    <lineage>
        <taxon>Eukaryota</taxon>
        <taxon>Metazoa</taxon>
        <taxon>Ecdysozoa</taxon>
        <taxon>Nematoda</taxon>
        <taxon>Chromadorea</taxon>
        <taxon>Rhabditida</taxon>
        <taxon>Tylenchina</taxon>
        <taxon>Panagrolaimomorpha</taxon>
        <taxon>Strongyloidoidea</taxon>
        <taxon>Steinernematidae</taxon>
        <taxon>Steinernema</taxon>
    </lineage>
</organism>
<dbReference type="Proteomes" id="UP000298663">
    <property type="component" value="Unassembled WGS sequence"/>
</dbReference>
<reference evidence="1 2" key="1">
    <citation type="journal article" date="2015" name="Genome Biol.">
        <title>Comparative genomics of Steinernema reveals deeply conserved gene regulatory networks.</title>
        <authorList>
            <person name="Dillman A.R."/>
            <person name="Macchietto M."/>
            <person name="Porter C.F."/>
            <person name="Rogers A."/>
            <person name="Williams B."/>
            <person name="Antoshechkin I."/>
            <person name="Lee M.M."/>
            <person name="Goodwin Z."/>
            <person name="Lu X."/>
            <person name="Lewis E.E."/>
            <person name="Goodrich-Blair H."/>
            <person name="Stock S.P."/>
            <person name="Adams B.J."/>
            <person name="Sternberg P.W."/>
            <person name="Mortazavi A."/>
        </authorList>
    </citation>
    <scope>NUCLEOTIDE SEQUENCE [LARGE SCALE GENOMIC DNA]</scope>
    <source>
        <strain evidence="1 2">ALL</strain>
    </source>
</reference>
<dbReference type="STRING" id="34508.A0A4U5M6H1"/>